<accession>A0A078ACS2</accession>
<feature type="domain" description="Protein kinase" evidence="2">
    <location>
        <begin position="1"/>
        <end position="329"/>
    </location>
</feature>
<dbReference type="GO" id="GO:0005524">
    <property type="term" value="F:ATP binding"/>
    <property type="evidence" value="ECO:0007669"/>
    <property type="project" value="InterPro"/>
</dbReference>
<dbReference type="AlphaFoldDB" id="A0A078ACS2"/>
<organism evidence="3 4">
    <name type="scientific">Stylonychia lemnae</name>
    <name type="common">Ciliate</name>
    <dbReference type="NCBI Taxonomy" id="5949"/>
    <lineage>
        <taxon>Eukaryota</taxon>
        <taxon>Sar</taxon>
        <taxon>Alveolata</taxon>
        <taxon>Ciliophora</taxon>
        <taxon>Intramacronucleata</taxon>
        <taxon>Spirotrichea</taxon>
        <taxon>Stichotrichia</taxon>
        <taxon>Sporadotrichida</taxon>
        <taxon>Oxytrichidae</taxon>
        <taxon>Stylonychinae</taxon>
        <taxon>Stylonychia</taxon>
    </lineage>
</organism>
<dbReference type="InterPro" id="IPR000719">
    <property type="entry name" value="Prot_kinase_dom"/>
</dbReference>
<dbReference type="EMBL" id="CCKQ01007274">
    <property type="protein sequence ID" value="CDW78638.1"/>
    <property type="molecule type" value="Genomic_DNA"/>
</dbReference>
<keyword evidence="3" id="KW-0418">Kinase</keyword>
<name>A0A078ACS2_STYLE</name>
<reference evidence="3 4" key="1">
    <citation type="submission" date="2014-06" db="EMBL/GenBank/DDBJ databases">
        <authorList>
            <person name="Swart Estienne"/>
        </authorList>
    </citation>
    <scope>NUCLEOTIDE SEQUENCE [LARGE SCALE GENOMIC DNA]</scope>
    <source>
        <strain evidence="3 4">130c</strain>
    </source>
</reference>
<sequence length="587" mass="69045">MDKQSRLFLQPFIKSNAVNDYIIVDSIFVPDSDLLRFKAYHKAQNQLVEIIKEKVLITEVNIKRLKAYIIALEQKLLQLFDFLLEVDMLNANYIYVYKIKLVKQEQYNDDISIFKLEDFLNLNHQEMDMLEKIQILQSIIKLTQQHQYLTKCPILCLTLDNITVKRISNDFLIGLNSLEVDISRIIALQKHDNSLLNYLPPEHLFNSQEYHSKCENDNWMIGLLIFRVLFGYDVFQMPNTQEKLNQIIKIIGLPKSQADIPYCNQELYTSIFDQVNSIRSRSFIDYIQFQDIDQQGNLILADVLKRLLCWNPLERMRLSNVSEQLHKLKNYISQPFGNNLQLSQSISMKQESLKNSTIEGFQIFKINTQNSVFQSNKVQKSAEDTELEFSISQKLSTNRLSSKQQNSPIKHSASMTFEKLMDKQQENILNFQKLKARCLDYQKDYQQKRRQQSRDNSQSEISSFRLLPEGSNKLKENKNFINIQGDNNSSAYISPRDFNLNKISLKDSIEKKLLYTDSLHKNDDIMSRNIETVLKQDKFLIDSLDERRDKDIRALKLQFNSIDERNRDDYQINHNAKTNNILIQEQL</sequence>
<dbReference type="InterPro" id="IPR011009">
    <property type="entry name" value="Kinase-like_dom_sf"/>
</dbReference>
<dbReference type="InParanoid" id="A0A078ACS2"/>
<keyword evidence="3" id="KW-0808">Transferase</keyword>
<keyword evidence="4" id="KW-1185">Reference proteome</keyword>
<proteinExistence type="predicted"/>
<dbReference type="Gene3D" id="1.10.510.10">
    <property type="entry name" value="Transferase(Phosphotransferase) domain 1"/>
    <property type="match status" value="1"/>
</dbReference>
<gene>
    <name evidence="3" type="primary">Contig17341.g18458</name>
    <name evidence="3" type="ORF">STYLEM_7619</name>
</gene>
<protein>
    <submittedName>
        <fullName evidence="3">Mitogen-activated protein kinase</fullName>
    </submittedName>
</protein>
<evidence type="ECO:0000313" key="4">
    <source>
        <dbReference type="Proteomes" id="UP000039865"/>
    </source>
</evidence>
<evidence type="ECO:0000313" key="3">
    <source>
        <dbReference type="EMBL" id="CDW78638.1"/>
    </source>
</evidence>
<dbReference type="SUPFAM" id="SSF56112">
    <property type="entry name" value="Protein kinase-like (PK-like)"/>
    <property type="match status" value="1"/>
</dbReference>
<feature type="region of interest" description="Disordered" evidence="1">
    <location>
        <begin position="445"/>
        <end position="468"/>
    </location>
</feature>
<dbReference type="PROSITE" id="PS50011">
    <property type="entry name" value="PROTEIN_KINASE_DOM"/>
    <property type="match status" value="1"/>
</dbReference>
<evidence type="ECO:0000256" key="1">
    <source>
        <dbReference type="SAM" id="MobiDB-lite"/>
    </source>
</evidence>
<evidence type="ECO:0000259" key="2">
    <source>
        <dbReference type="PROSITE" id="PS50011"/>
    </source>
</evidence>
<dbReference type="GO" id="GO:0004672">
    <property type="term" value="F:protein kinase activity"/>
    <property type="evidence" value="ECO:0007669"/>
    <property type="project" value="InterPro"/>
</dbReference>
<dbReference type="Proteomes" id="UP000039865">
    <property type="component" value="Unassembled WGS sequence"/>
</dbReference>